<evidence type="ECO:0000313" key="2">
    <source>
        <dbReference type="Proteomes" id="UP000198211"/>
    </source>
</evidence>
<dbReference type="EMBL" id="NBNE01002067">
    <property type="protein sequence ID" value="OWZ11658.1"/>
    <property type="molecule type" value="Genomic_DNA"/>
</dbReference>
<gene>
    <name evidence="1" type="ORF">PHMEG_00015297</name>
</gene>
<keyword evidence="2" id="KW-1185">Reference proteome</keyword>
<sequence>MPSYQLDADGDVEMTVSHPMFEVTRAPGIASWDQSALVKWRRDREQYERSMRERCAVTNEVYESVVKSVVNSVEPRILSDLARYTFEKKVNEVTDSDIMTAVNKKCNTMLNAHAPDIEEVFKKNLKMNLRELDIENRVMAYFVDFDRLVEEHGLSGVLGPEKLDNAEDNKHSIVKQRPMTYYFAG</sequence>
<dbReference type="Proteomes" id="UP000198211">
    <property type="component" value="Unassembled WGS sequence"/>
</dbReference>
<proteinExistence type="predicted"/>
<name>A0A225W3A0_9STRA</name>
<dbReference type="AlphaFoldDB" id="A0A225W3A0"/>
<evidence type="ECO:0000313" key="1">
    <source>
        <dbReference type="EMBL" id="OWZ11658.1"/>
    </source>
</evidence>
<accession>A0A225W3A0</accession>
<dbReference type="OrthoDB" id="118613at2759"/>
<protein>
    <submittedName>
        <fullName evidence="1">Uncharacterized protein</fullName>
    </submittedName>
</protein>
<reference evidence="2" key="1">
    <citation type="submission" date="2017-03" db="EMBL/GenBank/DDBJ databases">
        <title>Phytopthora megakarya and P. palmivora, two closely related causual agents of cacao black pod achieved similar genome size and gene model numbers by different mechanisms.</title>
        <authorList>
            <person name="Ali S."/>
            <person name="Shao J."/>
            <person name="Larry D.J."/>
            <person name="Kronmiller B."/>
            <person name="Shen D."/>
            <person name="Strem M.D."/>
            <person name="Melnick R.L."/>
            <person name="Guiltinan M.J."/>
            <person name="Tyler B.M."/>
            <person name="Meinhardt L.W."/>
            <person name="Bailey B.A."/>
        </authorList>
    </citation>
    <scope>NUCLEOTIDE SEQUENCE [LARGE SCALE GENOMIC DNA]</scope>
    <source>
        <strain evidence="2">zdho120</strain>
    </source>
</reference>
<comment type="caution">
    <text evidence="1">The sequence shown here is derived from an EMBL/GenBank/DDBJ whole genome shotgun (WGS) entry which is preliminary data.</text>
</comment>
<organism evidence="1 2">
    <name type="scientific">Phytophthora megakarya</name>
    <dbReference type="NCBI Taxonomy" id="4795"/>
    <lineage>
        <taxon>Eukaryota</taxon>
        <taxon>Sar</taxon>
        <taxon>Stramenopiles</taxon>
        <taxon>Oomycota</taxon>
        <taxon>Peronosporomycetes</taxon>
        <taxon>Peronosporales</taxon>
        <taxon>Peronosporaceae</taxon>
        <taxon>Phytophthora</taxon>
    </lineage>
</organism>